<dbReference type="Pfam" id="PF01925">
    <property type="entry name" value="TauE"/>
    <property type="match status" value="1"/>
</dbReference>
<feature type="transmembrane region" description="Helical" evidence="8">
    <location>
        <begin position="28"/>
        <end position="50"/>
    </location>
</feature>
<evidence type="ECO:0000256" key="6">
    <source>
        <dbReference type="ARBA" id="ARBA00022989"/>
    </source>
</evidence>
<evidence type="ECO:0000313" key="9">
    <source>
        <dbReference type="EMBL" id="MDA0139849.1"/>
    </source>
</evidence>
<evidence type="ECO:0000256" key="5">
    <source>
        <dbReference type="ARBA" id="ARBA00022692"/>
    </source>
</evidence>
<organism evidence="9 10">
    <name type="scientific">Solirubrobacter deserti</name>
    <dbReference type="NCBI Taxonomy" id="2282478"/>
    <lineage>
        <taxon>Bacteria</taxon>
        <taxon>Bacillati</taxon>
        <taxon>Actinomycetota</taxon>
        <taxon>Thermoleophilia</taxon>
        <taxon>Solirubrobacterales</taxon>
        <taxon>Solirubrobacteraceae</taxon>
        <taxon>Solirubrobacter</taxon>
    </lineage>
</organism>
<evidence type="ECO:0000256" key="2">
    <source>
        <dbReference type="ARBA" id="ARBA00009142"/>
    </source>
</evidence>
<proteinExistence type="inferred from homology"/>
<dbReference type="EMBL" id="JAPCID010000030">
    <property type="protein sequence ID" value="MDA0139849.1"/>
    <property type="molecule type" value="Genomic_DNA"/>
</dbReference>
<dbReference type="PANTHER" id="PTHR30269:SF37">
    <property type="entry name" value="MEMBRANE TRANSPORTER PROTEIN"/>
    <property type="match status" value="1"/>
</dbReference>
<comment type="similarity">
    <text evidence="2 8">Belongs to the 4-toluene sulfonate uptake permease (TSUP) (TC 2.A.102) family.</text>
</comment>
<keyword evidence="4 8" id="KW-1003">Cell membrane</keyword>
<reference evidence="9" key="1">
    <citation type="submission" date="2022-10" db="EMBL/GenBank/DDBJ databases">
        <title>The WGS of Solirubrobacter sp. CPCC 204708.</title>
        <authorList>
            <person name="Jiang Z."/>
        </authorList>
    </citation>
    <scope>NUCLEOTIDE SEQUENCE</scope>
    <source>
        <strain evidence="9">CPCC 204708</strain>
    </source>
</reference>
<dbReference type="InterPro" id="IPR002781">
    <property type="entry name" value="TM_pro_TauE-like"/>
</dbReference>
<keyword evidence="7 8" id="KW-0472">Membrane</keyword>
<gene>
    <name evidence="9" type="ORF">OJ962_20270</name>
</gene>
<comment type="subcellular location">
    <subcellularLocation>
        <location evidence="1 8">Cell membrane</location>
        <topology evidence="1 8">Multi-pass membrane protein</topology>
    </subcellularLocation>
</comment>
<feature type="transmembrane region" description="Helical" evidence="8">
    <location>
        <begin position="219"/>
        <end position="236"/>
    </location>
</feature>
<dbReference type="RefSeq" id="WP_202957766.1">
    <property type="nucleotide sequence ID" value="NZ_JAPCID010000030.1"/>
</dbReference>
<evidence type="ECO:0000256" key="4">
    <source>
        <dbReference type="ARBA" id="ARBA00022475"/>
    </source>
</evidence>
<keyword evidence="3" id="KW-0813">Transport</keyword>
<sequence>MLLAAACVSVFVGTMLQAATGFGFSLVAAPLVFAAVGAEPAVVLLLLLGLEVNLLTLMTEHRTPQPLKRAAVVILLFAVPGAFAGVVALRALPEVALQVAVTLGVLATLLARRITTAHIPPSVAGLAAGALTTTTSTNGPPILLHLLGRGAPPEQVRDTLTVCFIGLAALGAFALVSSGDIVAPDGALVLGLLPAVVVAHLIGRRGFTRLAASPHYERVLTGVMLVAVVVGLIGALS</sequence>
<keyword evidence="6 8" id="KW-1133">Transmembrane helix</keyword>
<comment type="caution">
    <text evidence="9">The sequence shown here is derived from an EMBL/GenBank/DDBJ whole genome shotgun (WGS) entry which is preliminary data.</text>
</comment>
<dbReference type="PANTHER" id="PTHR30269">
    <property type="entry name" value="TRANSMEMBRANE PROTEIN YFCA"/>
    <property type="match status" value="1"/>
</dbReference>
<feature type="transmembrane region" description="Helical" evidence="8">
    <location>
        <begin position="188"/>
        <end position="207"/>
    </location>
</feature>
<evidence type="ECO:0000256" key="1">
    <source>
        <dbReference type="ARBA" id="ARBA00004651"/>
    </source>
</evidence>
<keyword evidence="5 8" id="KW-0812">Transmembrane</keyword>
<keyword evidence="10" id="KW-1185">Reference proteome</keyword>
<evidence type="ECO:0000256" key="7">
    <source>
        <dbReference type="ARBA" id="ARBA00023136"/>
    </source>
</evidence>
<name>A0ABT4RMQ2_9ACTN</name>
<dbReference type="InterPro" id="IPR052017">
    <property type="entry name" value="TSUP"/>
</dbReference>
<protein>
    <recommendedName>
        <fullName evidence="8">Probable membrane transporter protein</fullName>
    </recommendedName>
</protein>
<evidence type="ECO:0000256" key="3">
    <source>
        <dbReference type="ARBA" id="ARBA00022448"/>
    </source>
</evidence>
<feature type="transmembrane region" description="Helical" evidence="8">
    <location>
        <begin position="70"/>
        <end position="89"/>
    </location>
</feature>
<accession>A0ABT4RMQ2</accession>
<feature type="transmembrane region" description="Helical" evidence="8">
    <location>
        <begin position="159"/>
        <end position="176"/>
    </location>
</feature>
<evidence type="ECO:0000256" key="8">
    <source>
        <dbReference type="RuleBase" id="RU363041"/>
    </source>
</evidence>
<dbReference type="Proteomes" id="UP001147700">
    <property type="component" value="Unassembled WGS sequence"/>
</dbReference>
<evidence type="ECO:0000313" key="10">
    <source>
        <dbReference type="Proteomes" id="UP001147700"/>
    </source>
</evidence>